<dbReference type="EMBL" id="LAZP02000900">
    <property type="protein sequence ID" value="PFH55471.1"/>
    <property type="molecule type" value="Genomic_DNA"/>
</dbReference>
<feature type="region of interest" description="Disordered" evidence="4">
    <location>
        <begin position="229"/>
        <end position="293"/>
    </location>
</feature>
<organism evidence="5 6">
    <name type="scientific">Ophiocordyceps unilateralis</name>
    <name type="common">Zombie-ant fungus</name>
    <name type="synonym">Torrubia unilateralis</name>
    <dbReference type="NCBI Taxonomy" id="268505"/>
    <lineage>
        <taxon>Eukaryota</taxon>
        <taxon>Fungi</taxon>
        <taxon>Dikarya</taxon>
        <taxon>Ascomycota</taxon>
        <taxon>Pezizomycotina</taxon>
        <taxon>Sordariomycetes</taxon>
        <taxon>Hypocreomycetidae</taxon>
        <taxon>Hypocreales</taxon>
        <taxon>Ophiocordycipitaceae</taxon>
        <taxon>Ophiocordyceps</taxon>
    </lineage>
</organism>
<sequence length="410" mass="44449">MEYDGLIRYRSVFNRERLLVASPRGLADVLVSKSYDFRKPAAGDEHQAERRSLLPAFQFRHVKNLYPIFWAKAGEVVAAMTAACGVERSAVLEVNWWAMRCTLDIMGVAGIGVDFGAIPDEDEALMPAYVSLSTPSPEARLLMLLGTFLPGWLVWRLPLRRNSVVDEAARRIRNVSRDLIRDKRARLEAGDDDTAEDMLSVMLSSGRLTDEGLTDQLMTLLAAGTRHDGVGPHLGRLPAGTAPGQAGPSAGRGAGEAAVGGRGGGGGDEQRRGRDALPPSRLQRGASNGHAVPDGTWVMLSPWATNVNSRLWGPDATEFKPERWLDSDIGDGGAGSNYAFMTFLHGPRSCIGASFARAELACLVAAWTGRFALELADEALMDERRLEFKTAVTARPARGMHLLLSVVEGW</sequence>
<dbReference type="Proteomes" id="UP000037136">
    <property type="component" value="Unassembled WGS sequence"/>
</dbReference>
<reference evidence="5 6" key="1">
    <citation type="journal article" date="2015" name="BMC Genomics">
        <title>Gene expression during zombie ant biting behavior reflects the complexity underlying fungal parasitic behavioral manipulation.</title>
        <authorList>
            <person name="de Bekker C."/>
            <person name="Ohm R.A."/>
            <person name="Loreto R.G."/>
            <person name="Sebastian A."/>
            <person name="Albert I."/>
            <person name="Merrow M."/>
            <person name="Brachmann A."/>
            <person name="Hughes D.P."/>
        </authorList>
    </citation>
    <scope>NUCLEOTIDE SEQUENCE [LARGE SCALE GENOMIC DNA]</scope>
    <source>
        <strain evidence="5 6">SC16a</strain>
    </source>
</reference>
<name>A0A2A9P3B1_OPHUN</name>
<dbReference type="InterPro" id="IPR050121">
    <property type="entry name" value="Cytochrome_P450_monoxygenase"/>
</dbReference>
<dbReference type="Gene3D" id="1.10.630.10">
    <property type="entry name" value="Cytochrome P450"/>
    <property type="match status" value="2"/>
</dbReference>
<evidence type="ECO:0000256" key="2">
    <source>
        <dbReference type="ARBA" id="ARBA00022723"/>
    </source>
</evidence>
<keyword evidence="6" id="KW-1185">Reference proteome</keyword>
<dbReference type="PANTHER" id="PTHR24305:SF227">
    <property type="entry name" value="P450, PUTATIVE (EUROFUNG)-RELATED"/>
    <property type="match status" value="1"/>
</dbReference>
<keyword evidence="3" id="KW-0408">Iron</keyword>
<protein>
    <recommendedName>
        <fullName evidence="7">Cytochrome P450</fullName>
    </recommendedName>
</protein>
<comment type="caution">
    <text evidence="5">The sequence shown here is derived from an EMBL/GenBank/DDBJ whole genome shotgun (WGS) entry which is preliminary data.</text>
</comment>
<dbReference type="GO" id="GO:0005506">
    <property type="term" value="F:iron ion binding"/>
    <property type="evidence" value="ECO:0007669"/>
    <property type="project" value="InterPro"/>
</dbReference>
<dbReference type="AlphaFoldDB" id="A0A2A9P3B1"/>
<dbReference type="InterPro" id="IPR036396">
    <property type="entry name" value="Cyt_P450_sf"/>
</dbReference>
<evidence type="ECO:0008006" key="7">
    <source>
        <dbReference type="Google" id="ProtNLM"/>
    </source>
</evidence>
<dbReference type="InterPro" id="IPR001128">
    <property type="entry name" value="Cyt_P450"/>
</dbReference>
<keyword evidence="1" id="KW-0349">Heme</keyword>
<dbReference type="Pfam" id="PF00067">
    <property type="entry name" value="p450"/>
    <property type="match status" value="2"/>
</dbReference>
<evidence type="ECO:0000256" key="4">
    <source>
        <dbReference type="SAM" id="MobiDB-lite"/>
    </source>
</evidence>
<evidence type="ECO:0000256" key="1">
    <source>
        <dbReference type="ARBA" id="ARBA00022617"/>
    </source>
</evidence>
<dbReference type="GO" id="GO:0004497">
    <property type="term" value="F:monooxygenase activity"/>
    <property type="evidence" value="ECO:0007669"/>
    <property type="project" value="InterPro"/>
</dbReference>
<evidence type="ECO:0000313" key="6">
    <source>
        <dbReference type="Proteomes" id="UP000037136"/>
    </source>
</evidence>
<keyword evidence="2" id="KW-0479">Metal-binding</keyword>
<dbReference type="PANTHER" id="PTHR24305">
    <property type="entry name" value="CYTOCHROME P450"/>
    <property type="match status" value="1"/>
</dbReference>
<reference evidence="5 6" key="2">
    <citation type="journal article" date="2017" name="Sci. Rep.">
        <title>Ant-infecting Ophiocordyceps genomes reveal a high diversity of potential behavioral manipulation genes and a possible major role for enterotoxins.</title>
        <authorList>
            <person name="de Bekker C."/>
            <person name="Ohm R.A."/>
            <person name="Evans H.C."/>
            <person name="Brachmann A."/>
            <person name="Hughes D.P."/>
        </authorList>
    </citation>
    <scope>NUCLEOTIDE SEQUENCE [LARGE SCALE GENOMIC DNA]</scope>
    <source>
        <strain evidence="5 6">SC16a</strain>
    </source>
</reference>
<evidence type="ECO:0000313" key="5">
    <source>
        <dbReference type="EMBL" id="PFH55471.1"/>
    </source>
</evidence>
<proteinExistence type="predicted"/>
<dbReference type="SUPFAM" id="SSF48264">
    <property type="entry name" value="Cytochrome P450"/>
    <property type="match status" value="2"/>
</dbReference>
<evidence type="ECO:0000256" key="3">
    <source>
        <dbReference type="ARBA" id="ARBA00023004"/>
    </source>
</evidence>
<dbReference type="GO" id="GO:0016705">
    <property type="term" value="F:oxidoreductase activity, acting on paired donors, with incorporation or reduction of molecular oxygen"/>
    <property type="evidence" value="ECO:0007669"/>
    <property type="project" value="InterPro"/>
</dbReference>
<dbReference type="GO" id="GO:0020037">
    <property type="term" value="F:heme binding"/>
    <property type="evidence" value="ECO:0007669"/>
    <property type="project" value="InterPro"/>
</dbReference>
<accession>A0A2A9P3B1</accession>
<dbReference type="STRING" id="268505.A0A2A9P3B1"/>
<gene>
    <name evidence="5" type="ORF">XA68_18260</name>
</gene>
<feature type="compositionally biased region" description="Gly residues" evidence="4">
    <location>
        <begin position="250"/>
        <end position="267"/>
    </location>
</feature>
<dbReference type="OrthoDB" id="1470350at2759"/>